<keyword evidence="2" id="KW-1185">Reference proteome</keyword>
<evidence type="ECO:0000313" key="1">
    <source>
        <dbReference type="EMBL" id="MFC5648573.1"/>
    </source>
</evidence>
<evidence type="ECO:0000313" key="2">
    <source>
        <dbReference type="Proteomes" id="UP001596047"/>
    </source>
</evidence>
<gene>
    <name evidence="1" type="ORF">ACFPYJ_05420</name>
</gene>
<dbReference type="Proteomes" id="UP001596047">
    <property type="component" value="Unassembled WGS sequence"/>
</dbReference>
<accession>A0ABW0VTI6</accession>
<name>A0ABW0VTI6_9BACL</name>
<sequence>MPQESNGFQGLTSLWGLPTEARVREVVQWGGVWMAVTDSKGLAAIIPYPQGDSRKWGLEVGGNPHAAELLPNGNIAVAASTGGWIRVYASSQGPDDGTYAEYGLPGAHAVLWDLERKTLWAAGSFDIVELAVEGTDAEPVLTERMKAQLPTKHAHDVQSVAGSPDKLWVATGSKVYQYSKSTGKFDLSYEGSAGISRVGVKSVGSLPDGRVVETVTDTAKTPPGPCTANNWCTDTIDFFQPDGSRSERRIQDSELYKARVLNPGYE</sequence>
<dbReference type="SUPFAM" id="SSF63829">
    <property type="entry name" value="Calcium-dependent phosphotriesterase"/>
    <property type="match status" value="1"/>
</dbReference>
<reference evidence="2" key="1">
    <citation type="journal article" date="2019" name="Int. J. Syst. Evol. Microbiol.">
        <title>The Global Catalogue of Microorganisms (GCM) 10K type strain sequencing project: providing services to taxonomists for standard genome sequencing and annotation.</title>
        <authorList>
            <consortium name="The Broad Institute Genomics Platform"/>
            <consortium name="The Broad Institute Genome Sequencing Center for Infectious Disease"/>
            <person name="Wu L."/>
            <person name="Ma J."/>
        </authorList>
    </citation>
    <scope>NUCLEOTIDE SEQUENCE [LARGE SCALE GENOMIC DNA]</scope>
    <source>
        <strain evidence="2">CGMCC 1.3240</strain>
    </source>
</reference>
<organism evidence="1 2">
    <name type="scientific">Paenibacillus solisilvae</name>
    <dbReference type="NCBI Taxonomy" id="2486751"/>
    <lineage>
        <taxon>Bacteria</taxon>
        <taxon>Bacillati</taxon>
        <taxon>Bacillota</taxon>
        <taxon>Bacilli</taxon>
        <taxon>Bacillales</taxon>
        <taxon>Paenibacillaceae</taxon>
        <taxon>Paenibacillus</taxon>
    </lineage>
</organism>
<dbReference type="RefSeq" id="WP_379187048.1">
    <property type="nucleotide sequence ID" value="NZ_JBHSOW010000017.1"/>
</dbReference>
<dbReference type="InterPro" id="IPR045383">
    <property type="entry name" value="DUF6528"/>
</dbReference>
<dbReference type="Pfam" id="PF20138">
    <property type="entry name" value="DUF6528"/>
    <property type="match status" value="1"/>
</dbReference>
<protein>
    <submittedName>
        <fullName evidence="1">DUF6528 family protein</fullName>
    </submittedName>
</protein>
<dbReference type="EMBL" id="JBHSOW010000017">
    <property type="protein sequence ID" value="MFC5648573.1"/>
    <property type="molecule type" value="Genomic_DNA"/>
</dbReference>
<proteinExistence type="predicted"/>
<comment type="caution">
    <text evidence="1">The sequence shown here is derived from an EMBL/GenBank/DDBJ whole genome shotgun (WGS) entry which is preliminary data.</text>
</comment>